<dbReference type="EMBL" id="MQMF01000009">
    <property type="protein sequence ID" value="OOE08271.1"/>
    <property type="molecule type" value="Genomic_DNA"/>
</dbReference>
<name>A0A1V3G1M4_9BACL</name>
<gene>
    <name evidence="2" type="ORF">UN64_19060</name>
</gene>
<organism evidence="2 3">
    <name type="scientific">Fictibacillus arsenicus</name>
    <dbReference type="NCBI Taxonomy" id="255247"/>
    <lineage>
        <taxon>Bacteria</taxon>
        <taxon>Bacillati</taxon>
        <taxon>Bacillota</taxon>
        <taxon>Bacilli</taxon>
        <taxon>Bacillales</taxon>
        <taxon>Fictibacillaceae</taxon>
        <taxon>Fictibacillus</taxon>
    </lineage>
</organism>
<evidence type="ECO:0000313" key="3">
    <source>
        <dbReference type="Proteomes" id="UP000188597"/>
    </source>
</evidence>
<sequence>MIIEKPQTNKKLKDVKDYELVISVSPLDSTWPSIKDAYGENGEKLQGELVMDGSNSKSAEKKISIVE</sequence>
<reference evidence="2 3" key="1">
    <citation type="submission" date="2016-11" db="EMBL/GenBank/DDBJ databases">
        <authorList>
            <person name="Jaros S."/>
            <person name="Januszkiewicz K."/>
            <person name="Wedrychowicz H."/>
        </authorList>
    </citation>
    <scope>NUCLEOTIDE SEQUENCE [LARGE SCALE GENOMIC DNA]</scope>
    <source>
        <strain evidence="2 3">Con a/3</strain>
    </source>
</reference>
<feature type="compositionally biased region" description="Basic and acidic residues" evidence="1">
    <location>
        <begin position="58"/>
        <end position="67"/>
    </location>
</feature>
<evidence type="ECO:0000256" key="1">
    <source>
        <dbReference type="SAM" id="MobiDB-lite"/>
    </source>
</evidence>
<dbReference type="RefSeq" id="WP_077365746.1">
    <property type="nucleotide sequence ID" value="NZ_MQMF01000009.1"/>
</dbReference>
<comment type="caution">
    <text evidence="2">The sequence shown here is derived from an EMBL/GenBank/DDBJ whole genome shotgun (WGS) entry which is preliminary data.</text>
</comment>
<dbReference type="AlphaFoldDB" id="A0A1V3G1M4"/>
<feature type="region of interest" description="Disordered" evidence="1">
    <location>
        <begin position="47"/>
        <end position="67"/>
    </location>
</feature>
<accession>A0A1V3G1M4</accession>
<evidence type="ECO:0000313" key="2">
    <source>
        <dbReference type="EMBL" id="OOE08271.1"/>
    </source>
</evidence>
<protein>
    <submittedName>
        <fullName evidence="2">Uncharacterized protein</fullName>
    </submittedName>
</protein>
<proteinExistence type="predicted"/>
<dbReference type="Proteomes" id="UP000188597">
    <property type="component" value="Unassembled WGS sequence"/>
</dbReference>
<dbReference type="OrthoDB" id="193257at2"/>